<name>X1T3G2_9ZZZZ</name>
<organism evidence="1">
    <name type="scientific">marine sediment metagenome</name>
    <dbReference type="NCBI Taxonomy" id="412755"/>
    <lineage>
        <taxon>unclassified sequences</taxon>
        <taxon>metagenomes</taxon>
        <taxon>ecological metagenomes</taxon>
    </lineage>
</organism>
<proteinExistence type="predicted"/>
<accession>X1T3G2</accession>
<protein>
    <submittedName>
        <fullName evidence="1">Uncharacterized protein</fullName>
    </submittedName>
</protein>
<evidence type="ECO:0000313" key="1">
    <source>
        <dbReference type="EMBL" id="GAI82145.1"/>
    </source>
</evidence>
<dbReference type="AlphaFoldDB" id="X1T3G2"/>
<gene>
    <name evidence="1" type="ORF">S12H4_14454</name>
</gene>
<reference evidence="1" key="1">
    <citation type="journal article" date="2014" name="Front. Microbiol.">
        <title>High frequency of phylogenetically diverse reductive dehalogenase-homologous genes in deep subseafloor sedimentary metagenomes.</title>
        <authorList>
            <person name="Kawai M."/>
            <person name="Futagami T."/>
            <person name="Toyoda A."/>
            <person name="Takaki Y."/>
            <person name="Nishi S."/>
            <person name="Hori S."/>
            <person name="Arai W."/>
            <person name="Tsubouchi T."/>
            <person name="Morono Y."/>
            <person name="Uchiyama I."/>
            <person name="Ito T."/>
            <person name="Fujiyama A."/>
            <person name="Inagaki F."/>
            <person name="Takami H."/>
        </authorList>
    </citation>
    <scope>NUCLEOTIDE SEQUENCE</scope>
    <source>
        <strain evidence="1">Expedition CK06-06</strain>
    </source>
</reference>
<feature type="non-terminal residue" evidence="1">
    <location>
        <position position="244"/>
    </location>
</feature>
<comment type="caution">
    <text evidence="1">The sequence shown here is derived from an EMBL/GenBank/DDBJ whole genome shotgun (WGS) entry which is preliminary data.</text>
</comment>
<sequence length="244" mass="26938">MWFIHPYHWRSRYDSDNDRLVFEYLHIDDIGGDNWAENVNARIPCTDWGPLKADFTVRGDSDGLPATIHYSDGTDTFIAESDEATETGWAWENTTTVFDASDADTYTRVNLAANRTSPVPKLTATAVYDDTTNIYVQSKIQSVPGNITGWGNAVDISNTGNTDFIYGQSIRSMGVAGSDKKDLMVVWKEGTAIYSRYLDGVAWEDIQTVDVVASTGASHFDFEHGEVAGENEGHVIFVDADGTI</sequence>
<dbReference type="EMBL" id="BARW01006894">
    <property type="protein sequence ID" value="GAI82145.1"/>
    <property type="molecule type" value="Genomic_DNA"/>
</dbReference>